<dbReference type="RefSeq" id="XP_011269963.1">
    <property type="nucleotide sequence ID" value="XM_011271661.1"/>
</dbReference>
<dbReference type="GO" id="GO:0051018">
    <property type="term" value="F:protein kinase A binding"/>
    <property type="evidence" value="ECO:0007669"/>
    <property type="project" value="TreeGrafter"/>
</dbReference>
<evidence type="ECO:0000256" key="1">
    <source>
        <dbReference type="ARBA" id="ARBA00009571"/>
    </source>
</evidence>
<organism evidence="3 4">
    <name type="scientific">Capsaspora owczarzaki (strain ATCC 30864)</name>
    <dbReference type="NCBI Taxonomy" id="595528"/>
    <lineage>
        <taxon>Eukaryota</taxon>
        <taxon>Filasterea</taxon>
        <taxon>Capsaspora</taxon>
    </lineage>
</organism>
<proteinExistence type="inferred from homology"/>
<sequence length="117" mass="12311">MSDSDSNDEADRDIQLIVEANDIVKDAANHVTSIAVSSPATDDLVTLVLTTLEQRDCRIELTVDGLKIISMSGPADKAVGSTFESIQALLSCISPKFRGAFAGDLASRLAALAESSQ</sequence>
<dbReference type="GO" id="GO:0005737">
    <property type="term" value="C:cytoplasm"/>
    <property type="evidence" value="ECO:0007669"/>
    <property type="project" value="TreeGrafter"/>
</dbReference>
<name>A0A0D2X062_CAPO3</name>
<dbReference type="InParanoid" id="A0A0D2X062"/>
<dbReference type="EMBL" id="KE346360">
    <property type="protein sequence ID" value="KJE88504.1"/>
    <property type="molecule type" value="Genomic_DNA"/>
</dbReference>
<dbReference type="InterPro" id="IPR007967">
    <property type="entry name" value="GSKIP_dom"/>
</dbReference>
<dbReference type="InterPro" id="IPR037395">
    <property type="entry name" value="GSKIP"/>
</dbReference>
<dbReference type="AlphaFoldDB" id="A0A0D2X062"/>
<accession>A0A0D2X062</accession>
<keyword evidence="4" id="KW-1185">Reference proteome</keyword>
<comment type="similarity">
    <text evidence="1">Belongs to the GSKIP family.</text>
</comment>
<dbReference type="GO" id="GO:0019207">
    <property type="term" value="F:kinase regulator activity"/>
    <property type="evidence" value="ECO:0007669"/>
    <property type="project" value="TreeGrafter"/>
</dbReference>
<dbReference type="Proteomes" id="UP000008743">
    <property type="component" value="Unassembled WGS sequence"/>
</dbReference>
<reference evidence="4" key="1">
    <citation type="submission" date="2011-02" db="EMBL/GenBank/DDBJ databases">
        <title>The Genome Sequence of Capsaspora owczarzaki ATCC 30864.</title>
        <authorList>
            <person name="Russ C."/>
            <person name="Cuomo C."/>
            <person name="Burger G."/>
            <person name="Gray M.W."/>
            <person name="Holland P.W.H."/>
            <person name="King N."/>
            <person name="Lang F.B.F."/>
            <person name="Roger A.J."/>
            <person name="Ruiz-Trillo I."/>
            <person name="Young S.K."/>
            <person name="Zeng Q."/>
            <person name="Gargeya S."/>
            <person name="Alvarado L."/>
            <person name="Berlin A."/>
            <person name="Chapman S.B."/>
            <person name="Chen Z."/>
            <person name="Freedman E."/>
            <person name="Gellesch M."/>
            <person name="Goldberg J."/>
            <person name="Griggs A."/>
            <person name="Gujja S."/>
            <person name="Heilman E."/>
            <person name="Heiman D."/>
            <person name="Howarth C."/>
            <person name="Mehta T."/>
            <person name="Neiman D."/>
            <person name="Pearson M."/>
            <person name="Roberts A."/>
            <person name="Saif S."/>
            <person name="Shea T."/>
            <person name="Shenoy N."/>
            <person name="Sisk P."/>
            <person name="Stolte C."/>
            <person name="Sykes S."/>
            <person name="White J."/>
            <person name="Yandava C."/>
            <person name="Haas B."/>
            <person name="Nusbaum C."/>
            <person name="Birren B."/>
        </authorList>
    </citation>
    <scope>NUCLEOTIDE SEQUENCE</scope>
    <source>
        <strain evidence="4">ATCC 30864</strain>
    </source>
</reference>
<gene>
    <name evidence="3" type="ORF">CAOG_008393</name>
</gene>
<dbReference type="PANTHER" id="PTHR12490">
    <property type="entry name" value="GSK3B-INTERACTING PROTEIN"/>
    <property type="match status" value="1"/>
</dbReference>
<dbReference type="Gene3D" id="3.30.2280.10">
    <property type="entry name" value="Hypothetical protein (hspc210)"/>
    <property type="match status" value="1"/>
</dbReference>
<protein>
    <recommendedName>
        <fullName evidence="2">GSKIP domain-containing protein</fullName>
    </recommendedName>
</protein>
<evidence type="ECO:0000259" key="2">
    <source>
        <dbReference type="Pfam" id="PF05303"/>
    </source>
</evidence>
<dbReference type="Pfam" id="PF05303">
    <property type="entry name" value="GSKIP_dom"/>
    <property type="match status" value="1"/>
</dbReference>
<evidence type="ECO:0000313" key="4">
    <source>
        <dbReference type="Proteomes" id="UP000008743"/>
    </source>
</evidence>
<evidence type="ECO:0000313" key="3">
    <source>
        <dbReference type="EMBL" id="KJE88504.1"/>
    </source>
</evidence>
<feature type="domain" description="GSKIP" evidence="2">
    <location>
        <begin position="19"/>
        <end position="112"/>
    </location>
</feature>
<dbReference type="SUPFAM" id="SSF103107">
    <property type="entry name" value="Hypothetical protein c14orf129, hspc210"/>
    <property type="match status" value="1"/>
</dbReference>
<dbReference type="GO" id="GO:0060828">
    <property type="term" value="P:regulation of canonical Wnt signaling pathway"/>
    <property type="evidence" value="ECO:0007669"/>
    <property type="project" value="InterPro"/>
</dbReference>
<dbReference type="PANTHER" id="PTHR12490:SF4">
    <property type="entry name" value="GSK3B-INTERACTING PROTEIN"/>
    <property type="match status" value="1"/>
</dbReference>
<dbReference type="InterPro" id="IPR023231">
    <property type="entry name" value="GSKIP_dom_sf"/>
</dbReference>